<evidence type="ECO:0000256" key="5">
    <source>
        <dbReference type="ARBA" id="ARBA00022741"/>
    </source>
</evidence>
<dbReference type="PANTHER" id="PTHR23342">
    <property type="entry name" value="N-ACETYLGLUTAMATE SYNTHASE"/>
    <property type="match status" value="1"/>
</dbReference>
<evidence type="ECO:0000256" key="2">
    <source>
        <dbReference type="ARBA" id="ARBA00022571"/>
    </source>
</evidence>
<reference evidence="11 12" key="1">
    <citation type="journal article" date="2020" name="Syst. Appl. Microbiol.">
        <title>Arthrospiribacter ruber gen. nov., sp. nov., a novel bacterium isolated from Arthrospira cultures.</title>
        <authorList>
            <person name="Waleron M."/>
            <person name="Misztak A."/>
            <person name="Waleron M.M."/>
            <person name="Furmaniak M."/>
            <person name="Mrozik A."/>
            <person name="Waleron K."/>
        </authorList>
    </citation>
    <scope>NUCLEOTIDE SEQUENCE [LARGE SCALE GENOMIC DNA]</scope>
    <source>
        <strain evidence="11 12">DPMB0001</strain>
    </source>
</reference>
<protein>
    <recommendedName>
        <fullName evidence="9">Acetylglutamate kinase</fullName>
        <ecNumber evidence="9">2.7.2.8</ecNumber>
    </recommendedName>
    <alternativeName>
        <fullName evidence="9">N-acetyl-L-glutamate 5-phosphotransferase</fullName>
    </alternativeName>
    <alternativeName>
        <fullName evidence="9">NAG kinase</fullName>
        <shortName evidence="9">NAGK</shortName>
    </alternativeName>
</protein>
<feature type="domain" description="Aspartate/glutamate/uridylate kinase" evidence="10">
    <location>
        <begin position="6"/>
        <end position="251"/>
    </location>
</feature>
<organism evidence="11 12">
    <name type="scientific">Arthrospiribacter ruber</name>
    <dbReference type="NCBI Taxonomy" id="2487934"/>
    <lineage>
        <taxon>Bacteria</taxon>
        <taxon>Pseudomonadati</taxon>
        <taxon>Bacteroidota</taxon>
        <taxon>Cytophagia</taxon>
        <taxon>Cytophagales</taxon>
        <taxon>Cyclobacteriaceae</taxon>
        <taxon>Arthrospiribacter</taxon>
    </lineage>
</organism>
<dbReference type="AlphaFoldDB" id="A0A951IZW4"/>
<dbReference type="Pfam" id="PF00696">
    <property type="entry name" value="AA_kinase"/>
    <property type="match status" value="1"/>
</dbReference>
<keyword evidence="5 9" id="KW-0547">Nucleotide-binding</keyword>
<comment type="subcellular location">
    <subcellularLocation>
        <location evidence="9">Cytoplasm</location>
    </subcellularLocation>
</comment>
<dbReference type="GO" id="GO:0003991">
    <property type="term" value="F:acetylglutamate kinase activity"/>
    <property type="evidence" value="ECO:0007669"/>
    <property type="project" value="UniProtKB-UniRule"/>
</dbReference>
<feature type="site" description="Transition state stabilizer" evidence="9">
    <location>
        <position position="232"/>
    </location>
</feature>
<keyword evidence="2 9" id="KW-0055">Arginine biosynthesis</keyword>
<accession>A0A951IZW4</accession>
<evidence type="ECO:0000256" key="9">
    <source>
        <dbReference type="HAMAP-Rule" id="MF_00082"/>
    </source>
</evidence>
<feature type="binding site" evidence="9">
    <location>
        <position position="66"/>
    </location>
    <ligand>
        <name>substrate</name>
    </ligand>
</feature>
<keyword evidence="4 9" id="KW-0808">Transferase</keyword>
<dbReference type="InterPro" id="IPR004662">
    <property type="entry name" value="AcgluKinase_fam"/>
</dbReference>
<comment type="catalytic activity">
    <reaction evidence="8 9">
        <text>N-acetyl-L-glutamate + ATP = N-acetyl-L-glutamyl 5-phosphate + ADP</text>
        <dbReference type="Rhea" id="RHEA:14629"/>
        <dbReference type="ChEBI" id="CHEBI:30616"/>
        <dbReference type="ChEBI" id="CHEBI:44337"/>
        <dbReference type="ChEBI" id="CHEBI:57936"/>
        <dbReference type="ChEBI" id="CHEBI:456216"/>
        <dbReference type="EC" id="2.7.2.8"/>
    </reaction>
</comment>
<dbReference type="EC" id="2.7.2.8" evidence="9"/>
<dbReference type="GO" id="GO:0042450">
    <property type="term" value="P:L-arginine biosynthetic process via ornithine"/>
    <property type="evidence" value="ECO:0007669"/>
    <property type="project" value="UniProtKB-UniRule"/>
</dbReference>
<dbReference type="PIRSF" id="PIRSF000728">
    <property type="entry name" value="NAGK"/>
    <property type="match status" value="1"/>
</dbReference>
<comment type="pathway">
    <text evidence="1 9">Amino-acid biosynthesis; L-arginine biosynthesis; N(2)-acetyl-L-ornithine from L-glutamate: step 2/4.</text>
</comment>
<keyword evidence="6 9" id="KW-0418">Kinase</keyword>
<evidence type="ECO:0000313" key="12">
    <source>
        <dbReference type="Proteomes" id="UP000727490"/>
    </source>
</evidence>
<dbReference type="HAMAP" id="MF_00082">
    <property type="entry name" value="ArgB"/>
    <property type="match status" value="1"/>
</dbReference>
<proteinExistence type="inferred from homology"/>
<evidence type="ECO:0000256" key="8">
    <source>
        <dbReference type="ARBA" id="ARBA00048141"/>
    </source>
</evidence>
<dbReference type="CDD" id="cd04238">
    <property type="entry name" value="AAK_NAGK-like"/>
    <property type="match status" value="1"/>
</dbReference>
<feature type="site" description="Transition state stabilizer" evidence="9">
    <location>
        <position position="9"/>
    </location>
</feature>
<evidence type="ECO:0000313" key="11">
    <source>
        <dbReference type="EMBL" id="MBW3468668.1"/>
    </source>
</evidence>
<dbReference type="NCBIfam" id="TIGR00761">
    <property type="entry name" value="argB"/>
    <property type="match status" value="1"/>
</dbReference>
<evidence type="ECO:0000256" key="1">
    <source>
        <dbReference type="ARBA" id="ARBA00004828"/>
    </source>
</evidence>
<evidence type="ECO:0000256" key="7">
    <source>
        <dbReference type="ARBA" id="ARBA00022840"/>
    </source>
</evidence>
<dbReference type="GO" id="GO:0005524">
    <property type="term" value="F:ATP binding"/>
    <property type="evidence" value="ECO:0007669"/>
    <property type="project" value="UniProtKB-UniRule"/>
</dbReference>
<keyword evidence="12" id="KW-1185">Reference proteome</keyword>
<keyword evidence="7 9" id="KW-0067">ATP-binding</keyword>
<dbReference type="InterPro" id="IPR037528">
    <property type="entry name" value="ArgB"/>
</dbReference>
<name>A0A951IZW4_9BACT</name>
<dbReference type="RefSeq" id="WP_219290332.1">
    <property type="nucleotide sequence ID" value="NZ_RPHB01000005.1"/>
</dbReference>
<sequence length="274" mass="29325">MKASKLLIKYGGNAMINASLQKQIANVIYQLTQKGHKVCVVHGGGPFINQALHQADIESEFVLGQRKTRPDAMEVIQKTLIGEVNANLVNTFSHAGINAVGLSGLDSGMVRSKAKTLQVETTEGILEKVDLGRVGEITEINPKLVDNLLGTGFTPIIACVASNYEGESMNVNADDFAGEMAAALKADYYISLTDVDGLYASYPDPDSIIASLCLKDIPSLYGSTVQGGMIPKVQSCERALRKGVHNVLILNGTKPEKLADFFTKGEITGTTLTH</sequence>
<keyword evidence="3 9" id="KW-0028">Amino-acid biosynthesis</keyword>
<dbReference type="PANTHER" id="PTHR23342:SF0">
    <property type="entry name" value="N-ACETYLGLUTAMATE SYNTHASE, MITOCHONDRIAL"/>
    <property type="match status" value="1"/>
</dbReference>
<comment type="similarity">
    <text evidence="9">Belongs to the acetylglutamate kinase family. ArgB subfamily.</text>
</comment>
<dbReference type="EMBL" id="RPHB01000005">
    <property type="protein sequence ID" value="MBW3468668.1"/>
    <property type="molecule type" value="Genomic_DNA"/>
</dbReference>
<feature type="binding site" evidence="9">
    <location>
        <begin position="44"/>
        <end position="45"/>
    </location>
    <ligand>
        <name>substrate</name>
    </ligand>
</feature>
<dbReference type="GO" id="GO:0005737">
    <property type="term" value="C:cytoplasm"/>
    <property type="evidence" value="ECO:0007669"/>
    <property type="project" value="UniProtKB-SubCell"/>
</dbReference>
<dbReference type="FunFam" id="3.40.1160.10:FF:000004">
    <property type="entry name" value="Acetylglutamate kinase"/>
    <property type="match status" value="1"/>
</dbReference>
<keyword evidence="9" id="KW-0963">Cytoplasm</keyword>
<evidence type="ECO:0000256" key="4">
    <source>
        <dbReference type="ARBA" id="ARBA00022679"/>
    </source>
</evidence>
<feature type="binding site" evidence="9">
    <location>
        <position position="170"/>
    </location>
    <ligand>
        <name>substrate</name>
    </ligand>
</feature>
<gene>
    <name evidence="9 11" type="primary">argB</name>
    <name evidence="11" type="ORF">EGN73_12715</name>
</gene>
<dbReference type="Proteomes" id="UP000727490">
    <property type="component" value="Unassembled WGS sequence"/>
</dbReference>
<comment type="function">
    <text evidence="9">Catalyzes the ATP-dependent phosphorylation of N-acetyl-L-glutamate.</text>
</comment>
<evidence type="ECO:0000256" key="3">
    <source>
        <dbReference type="ARBA" id="ARBA00022605"/>
    </source>
</evidence>
<dbReference type="InterPro" id="IPR001048">
    <property type="entry name" value="Asp/Glu/Uridylate_kinase"/>
</dbReference>
<evidence type="ECO:0000259" key="10">
    <source>
        <dbReference type="Pfam" id="PF00696"/>
    </source>
</evidence>
<comment type="caution">
    <text evidence="11">The sequence shown here is derived from an EMBL/GenBank/DDBJ whole genome shotgun (WGS) entry which is preliminary data.</text>
</comment>
<evidence type="ECO:0000256" key="6">
    <source>
        <dbReference type="ARBA" id="ARBA00022777"/>
    </source>
</evidence>